<accession>T2KRC5</accession>
<evidence type="ECO:0000313" key="2">
    <source>
        <dbReference type="EMBL" id="CDF80559.1"/>
    </source>
</evidence>
<dbReference type="InterPro" id="IPR053827">
    <property type="entry name" value="Gp10_C"/>
</dbReference>
<reference evidence="2 3" key="1">
    <citation type="journal article" date="2013" name="Appl. Environ. Microbiol.">
        <title>The genome of the alga-associated marine flavobacterium Formosa agariphila KMM 3901T reveals a broad potential for degradation of algal polysaccharides.</title>
        <authorList>
            <person name="Mann A.J."/>
            <person name="Hahnke R.L."/>
            <person name="Huang S."/>
            <person name="Werner J."/>
            <person name="Xing P."/>
            <person name="Barbeyron T."/>
            <person name="Huettel B."/>
            <person name="Stueber K."/>
            <person name="Reinhardt R."/>
            <person name="Harder J."/>
            <person name="Gloeckner F.O."/>
            <person name="Amann R.I."/>
            <person name="Teeling H."/>
        </authorList>
    </citation>
    <scope>NUCLEOTIDE SEQUENCE [LARGE SCALE GENOMIC DNA]</scope>
    <source>
        <strain evidence="3">DSM 15362 / KCTC 12365 / LMG 23005 / KMM 3901</strain>
    </source>
</reference>
<dbReference type="HOGENOM" id="CLU_1072636_0_0_10"/>
<dbReference type="STRING" id="1347342.BN863_28470"/>
<dbReference type="SUPFAM" id="SSF88874">
    <property type="entry name" value="Receptor-binding domain of short tail fibre protein gp12"/>
    <property type="match status" value="1"/>
</dbReference>
<gene>
    <name evidence="2" type="ORF">BN863_28470</name>
</gene>
<dbReference type="Proteomes" id="UP000016160">
    <property type="component" value="Chromosome"/>
</dbReference>
<evidence type="ECO:0000313" key="3">
    <source>
        <dbReference type="Proteomes" id="UP000016160"/>
    </source>
</evidence>
<dbReference type="PATRIC" id="fig|1347342.6.peg.2866"/>
<evidence type="ECO:0000259" key="1">
    <source>
        <dbReference type="Pfam" id="PF21939"/>
    </source>
</evidence>
<dbReference type="CDD" id="cd22641">
    <property type="entry name" value="C24-like"/>
    <property type="match status" value="1"/>
</dbReference>
<name>T2KRC5_FORAG</name>
<dbReference type="OrthoDB" id="9113831at2"/>
<proteinExistence type="predicted"/>
<protein>
    <submittedName>
        <fullName evidence="2">Phage tail collar domain family protein</fullName>
    </submittedName>
</protein>
<dbReference type="eggNOG" id="COG4675">
    <property type="taxonomic scope" value="Bacteria"/>
</dbReference>
<dbReference type="EMBL" id="HG315671">
    <property type="protein sequence ID" value="CDF80559.1"/>
    <property type="molecule type" value="Genomic_DNA"/>
</dbReference>
<dbReference type="RefSeq" id="WP_038531811.1">
    <property type="nucleotide sequence ID" value="NZ_HG315671.1"/>
</dbReference>
<feature type="domain" description="Baseplate structural protein Gp10 C-terminal" evidence="1">
    <location>
        <begin position="161"/>
        <end position="251"/>
    </location>
</feature>
<dbReference type="Pfam" id="PF21939">
    <property type="entry name" value="Gp10_C"/>
    <property type="match status" value="1"/>
</dbReference>
<dbReference type="AlphaFoldDB" id="T2KRC5"/>
<keyword evidence="3" id="KW-1185">Reference proteome</keyword>
<organism evidence="2 3">
    <name type="scientific">Formosa agariphila (strain DSM 15362 / KCTC 12365 / LMG 23005 / KMM 3901 / M-2Alg 35-1)</name>
    <dbReference type="NCBI Taxonomy" id="1347342"/>
    <lineage>
        <taxon>Bacteria</taxon>
        <taxon>Pseudomonadati</taxon>
        <taxon>Bacteroidota</taxon>
        <taxon>Flavobacteriia</taxon>
        <taxon>Flavobacteriales</taxon>
        <taxon>Flavobacteriaceae</taxon>
        <taxon>Formosa</taxon>
    </lineage>
</organism>
<sequence>MNHLNFNQTGGFGLSTNILDALQSSLALLGGLGEMAGDKTILKGCELVGANVTDGIVYLNGEAFVFKGGTPLISVKIYETATQKIFENGDVKDVIFERWVGFGTGTGAIPWSDFVKVDTLRNLKSRILPAGTNPQLYSGSVTQIPSGWQLCDGTNGTPNLKGRFIVGYDSSDYDYNTIGKTGGEKKHTLTEAELPAHDHDLTNTVYSNESGGINAGDKLSHDGNIYAREVTKTNNAGSGQSHENRPPYYTLAYIIYIEN</sequence>